<reference evidence="1" key="1">
    <citation type="submission" date="2019-12" db="EMBL/GenBank/DDBJ databases">
        <title>Genome sequencing and annotation of Brassica cretica.</title>
        <authorList>
            <person name="Studholme D.J."/>
            <person name="Sarris P."/>
        </authorList>
    </citation>
    <scope>NUCLEOTIDE SEQUENCE</scope>
    <source>
        <strain evidence="1">PFS-109/04</strain>
        <tissue evidence="1">Leaf</tissue>
    </source>
</reference>
<proteinExistence type="predicted"/>
<evidence type="ECO:0000313" key="1">
    <source>
        <dbReference type="EMBL" id="KAF3559354.1"/>
    </source>
</evidence>
<sequence length="154" mass="17515">MRSSLTVDPTRNSPAIDPDIYGIDPGSKREFKYQDRTAKGAAPRQWAVYLSDLCSSLCYIALEYMFEAIQGELVEIQSYIARRPEVSPSLDRRNNKSNDIHQQISVDKASNRGRLVEIITSDMSDTQNHGEEISADTYARLMRHQFNLESLGDR</sequence>
<gene>
    <name evidence="1" type="ORF">F2Q69_00012563</name>
</gene>
<dbReference type="AlphaFoldDB" id="A0A8S9R2F5"/>
<organism evidence="1 2">
    <name type="scientific">Brassica cretica</name>
    <name type="common">Mustard</name>
    <dbReference type="NCBI Taxonomy" id="69181"/>
    <lineage>
        <taxon>Eukaryota</taxon>
        <taxon>Viridiplantae</taxon>
        <taxon>Streptophyta</taxon>
        <taxon>Embryophyta</taxon>
        <taxon>Tracheophyta</taxon>
        <taxon>Spermatophyta</taxon>
        <taxon>Magnoliopsida</taxon>
        <taxon>eudicotyledons</taxon>
        <taxon>Gunneridae</taxon>
        <taxon>Pentapetalae</taxon>
        <taxon>rosids</taxon>
        <taxon>malvids</taxon>
        <taxon>Brassicales</taxon>
        <taxon>Brassicaceae</taxon>
        <taxon>Brassiceae</taxon>
        <taxon>Brassica</taxon>
    </lineage>
</organism>
<name>A0A8S9R2F5_BRACR</name>
<comment type="caution">
    <text evidence="1">The sequence shown here is derived from an EMBL/GenBank/DDBJ whole genome shotgun (WGS) entry which is preliminary data.</text>
</comment>
<dbReference type="Proteomes" id="UP000712600">
    <property type="component" value="Unassembled WGS sequence"/>
</dbReference>
<accession>A0A8S9R2F5</accession>
<protein>
    <submittedName>
        <fullName evidence="1">Uncharacterized protein</fullName>
    </submittedName>
</protein>
<evidence type="ECO:0000313" key="2">
    <source>
        <dbReference type="Proteomes" id="UP000712600"/>
    </source>
</evidence>
<dbReference type="EMBL" id="QGKX02000996">
    <property type="protein sequence ID" value="KAF3559354.1"/>
    <property type="molecule type" value="Genomic_DNA"/>
</dbReference>